<keyword evidence="4" id="KW-1185">Reference proteome</keyword>
<feature type="compositionally biased region" description="Low complexity" evidence="1">
    <location>
        <begin position="118"/>
        <end position="128"/>
    </location>
</feature>
<dbReference type="PANTHER" id="PTHR36789">
    <property type="entry name" value="TRANSMEMBRANE PROTEIN"/>
    <property type="match status" value="1"/>
</dbReference>
<comment type="caution">
    <text evidence="3">The sequence shown here is derived from an EMBL/GenBank/DDBJ whole genome shotgun (WGS) entry which is preliminary data.</text>
</comment>
<evidence type="ECO:0000256" key="2">
    <source>
        <dbReference type="SAM" id="Phobius"/>
    </source>
</evidence>
<accession>A0AA88JAY4</accession>
<keyword evidence="2" id="KW-0812">Transmembrane</keyword>
<gene>
    <name evidence="3" type="ORF">TIFTF001_036278</name>
</gene>
<protein>
    <recommendedName>
        <fullName evidence="5">Transmembrane protein</fullName>
    </recommendedName>
</protein>
<keyword evidence="2" id="KW-0472">Membrane</keyword>
<evidence type="ECO:0000313" key="4">
    <source>
        <dbReference type="Proteomes" id="UP001187192"/>
    </source>
</evidence>
<keyword evidence="2" id="KW-1133">Transmembrane helix</keyword>
<evidence type="ECO:0008006" key="5">
    <source>
        <dbReference type="Google" id="ProtNLM"/>
    </source>
</evidence>
<feature type="region of interest" description="Disordered" evidence="1">
    <location>
        <begin position="111"/>
        <end position="157"/>
    </location>
</feature>
<organism evidence="3 4">
    <name type="scientific">Ficus carica</name>
    <name type="common">Common fig</name>
    <dbReference type="NCBI Taxonomy" id="3494"/>
    <lineage>
        <taxon>Eukaryota</taxon>
        <taxon>Viridiplantae</taxon>
        <taxon>Streptophyta</taxon>
        <taxon>Embryophyta</taxon>
        <taxon>Tracheophyta</taxon>
        <taxon>Spermatophyta</taxon>
        <taxon>Magnoliopsida</taxon>
        <taxon>eudicotyledons</taxon>
        <taxon>Gunneridae</taxon>
        <taxon>Pentapetalae</taxon>
        <taxon>rosids</taxon>
        <taxon>fabids</taxon>
        <taxon>Rosales</taxon>
        <taxon>Moraceae</taxon>
        <taxon>Ficeae</taxon>
        <taxon>Ficus</taxon>
    </lineage>
</organism>
<dbReference type="AlphaFoldDB" id="A0AA88JAY4"/>
<evidence type="ECO:0000256" key="1">
    <source>
        <dbReference type="SAM" id="MobiDB-lite"/>
    </source>
</evidence>
<dbReference type="Proteomes" id="UP001187192">
    <property type="component" value="Unassembled WGS sequence"/>
</dbReference>
<reference evidence="3" key="1">
    <citation type="submission" date="2023-07" db="EMBL/GenBank/DDBJ databases">
        <title>draft genome sequence of fig (Ficus carica).</title>
        <authorList>
            <person name="Takahashi T."/>
            <person name="Nishimura K."/>
        </authorList>
    </citation>
    <scope>NUCLEOTIDE SEQUENCE</scope>
</reference>
<dbReference type="PANTHER" id="PTHR36789:SF1">
    <property type="entry name" value="TRANSMEMBRANE PROTEIN"/>
    <property type="match status" value="1"/>
</dbReference>
<dbReference type="EMBL" id="BTGU01000419">
    <property type="protein sequence ID" value="GMN67220.1"/>
    <property type="molecule type" value="Genomic_DNA"/>
</dbReference>
<name>A0AA88JAY4_FICCA</name>
<feature type="transmembrane region" description="Helical" evidence="2">
    <location>
        <begin position="206"/>
        <end position="229"/>
    </location>
</feature>
<evidence type="ECO:0000313" key="3">
    <source>
        <dbReference type="EMBL" id="GMN67220.1"/>
    </source>
</evidence>
<feature type="transmembrane region" description="Helical" evidence="2">
    <location>
        <begin position="181"/>
        <end position="199"/>
    </location>
</feature>
<proteinExistence type="predicted"/>
<sequence>MASLSLSGSSVRSQAIPRFPRPKLTTTLTLSPTSLGFRFSSLTYRRKSNLHEQDNMIGLTAHLQPMTCLPSSSTPRPLSNPSKKIHLRFRFRYLKFCAPIRRRPTRFLTLASNDDNKNNNNSNNNNNNELRKDPNGMEENGKKSGGLGPEESDASEKENGRSIFNSIRWGELFLNPDPDNILAVGLTGLLTWASVQVLLQLLFISVAILVAAVKYSLIAALLIFILITLL</sequence>
<feature type="compositionally biased region" description="Basic and acidic residues" evidence="1">
    <location>
        <begin position="129"/>
        <end position="142"/>
    </location>
</feature>